<accession>A0A7E4VQC6</accession>
<name>A0A7E4VQC6_PANRE</name>
<feature type="compositionally biased region" description="Basic and acidic residues" evidence="1">
    <location>
        <begin position="187"/>
        <end position="201"/>
    </location>
</feature>
<keyword evidence="2" id="KW-1185">Reference proteome</keyword>
<feature type="region of interest" description="Disordered" evidence="1">
    <location>
        <begin position="1"/>
        <end position="236"/>
    </location>
</feature>
<feature type="compositionally biased region" description="Acidic residues" evidence="1">
    <location>
        <begin position="164"/>
        <end position="186"/>
    </location>
</feature>
<evidence type="ECO:0000313" key="2">
    <source>
        <dbReference type="Proteomes" id="UP000492821"/>
    </source>
</evidence>
<dbReference type="WBParaSite" id="Pan_g23386.t1">
    <property type="protein sequence ID" value="Pan_g23386.t1"/>
    <property type="gene ID" value="Pan_g23386"/>
</dbReference>
<dbReference type="Proteomes" id="UP000492821">
    <property type="component" value="Unassembled WGS sequence"/>
</dbReference>
<reference evidence="2" key="1">
    <citation type="journal article" date="2013" name="Genetics">
        <title>The draft genome and transcriptome of Panagrellus redivivus are shaped by the harsh demands of a free-living lifestyle.</title>
        <authorList>
            <person name="Srinivasan J."/>
            <person name="Dillman A.R."/>
            <person name="Macchietto M.G."/>
            <person name="Heikkinen L."/>
            <person name="Lakso M."/>
            <person name="Fracchia K.M."/>
            <person name="Antoshechkin I."/>
            <person name="Mortazavi A."/>
            <person name="Wong G."/>
            <person name="Sternberg P.W."/>
        </authorList>
    </citation>
    <scope>NUCLEOTIDE SEQUENCE [LARGE SCALE GENOMIC DNA]</scope>
    <source>
        <strain evidence="2">MT8872</strain>
    </source>
</reference>
<feature type="compositionally biased region" description="Low complexity" evidence="1">
    <location>
        <begin position="314"/>
        <end position="325"/>
    </location>
</feature>
<sequence>MSDENNVRRSGRARQSKRPLSPTPPPSRPSSSSRKTDSRTPSLPLTETPSTSACNSRSGSRLPDIPMLEEEDGPYLDGDRIVFPQSMRGYTGIKIGRLLARAREKYGIGKGKRRKPAAKRKDSNSRKPRAVRNEHVEDAGPVEKEADDKGDDSAPVDVPHPDEPEPLEGVEDDVATAEEYESDSDDEVIKKARMQNERENDFEAAMNHIDPTLIAGGSRRKIIPKKAYTPPPQVSTFSNINEAELEMEELSVEADDEELQDVPERRSDSSRSLSVEVLDPVEQIPQPAASAPIRRSVPSATNQQAIAPEPVPQPSSSQPVRRSVVPPAPTPAADDDDDEIQIIKTVAGRPRQPMPSGPRPIIARYSRPNIAPPPPTGPPSQITYRANGTTYVPRSVAEKLARDRSGRYVEPRRELIFSDCTTHRPRVHVLSRDKTSAYVYEAESQHFANVVRFHCIFPHTDRTFLELVTLDDGTICAYEFGRHNEGCRRPKLEFVRDYIYIAKVRSQWLIFVKTTHQCVLSEDTMFLSVPTGNVTYEFRYFMNTSMGHTYTSTCGCPAQCRMTKDTLWVNYTHNPTCDKFKLAQAYADTGVAAPRQAMDVDEVPGPSNRRSAPLPDVAADEIQRLSMAYRQDVPFDEIPGPPRPQMAPFREIPAYEVPGPSNSVMPIPLQEDFFVPVSFAARLNLPPNPANIAWLEILSARHQLGVKTRPTYAYWDRIKPHRHLQAINLGVWGQGPAELDVILAVLLLGDANRYRALITHYKEQFLNHYQILGNWSHRDYRKFRPDNDHITRTMNSACTKTLIQFMAVYAGFRLIVFLGMGREKHMYGDWSKPKNPLAVIKKCADSDRYEVAIEVTDA</sequence>
<feature type="compositionally biased region" description="Low complexity" evidence="1">
    <location>
        <begin position="29"/>
        <end position="52"/>
    </location>
</feature>
<feature type="region of interest" description="Disordered" evidence="1">
    <location>
        <begin position="250"/>
        <end position="337"/>
    </location>
</feature>
<feature type="compositionally biased region" description="Basic and acidic residues" evidence="1">
    <location>
        <begin position="119"/>
        <end position="147"/>
    </location>
</feature>
<evidence type="ECO:0000313" key="3">
    <source>
        <dbReference type="WBParaSite" id="Pan_g23386.t1"/>
    </source>
</evidence>
<proteinExistence type="predicted"/>
<dbReference type="AlphaFoldDB" id="A0A7E4VQC6"/>
<organism evidence="2 3">
    <name type="scientific">Panagrellus redivivus</name>
    <name type="common">Microworm</name>
    <dbReference type="NCBI Taxonomy" id="6233"/>
    <lineage>
        <taxon>Eukaryota</taxon>
        <taxon>Metazoa</taxon>
        <taxon>Ecdysozoa</taxon>
        <taxon>Nematoda</taxon>
        <taxon>Chromadorea</taxon>
        <taxon>Rhabditida</taxon>
        <taxon>Tylenchina</taxon>
        <taxon>Panagrolaimomorpha</taxon>
        <taxon>Panagrolaimoidea</taxon>
        <taxon>Panagrolaimidae</taxon>
        <taxon>Panagrellus</taxon>
    </lineage>
</organism>
<protein>
    <submittedName>
        <fullName evidence="3">ULP_PROTEASE domain-containing protein</fullName>
    </submittedName>
</protein>
<evidence type="ECO:0000256" key="1">
    <source>
        <dbReference type="SAM" id="MobiDB-lite"/>
    </source>
</evidence>
<reference evidence="3" key="2">
    <citation type="submission" date="2020-10" db="UniProtKB">
        <authorList>
            <consortium name="WormBaseParasite"/>
        </authorList>
    </citation>
    <scope>IDENTIFICATION</scope>
</reference>
<feature type="compositionally biased region" description="Acidic residues" evidence="1">
    <location>
        <begin position="250"/>
        <end position="261"/>
    </location>
</feature>